<dbReference type="InterPro" id="IPR005946">
    <property type="entry name" value="Rib-P_diPkinase"/>
</dbReference>
<protein>
    <recommendedName>
        <fullName evidence="3">Ribose-phosphate pyrophosphokinase N-terminal domain-containing protein</fullName>
    </recommendedName>
</protein>
<dbReference type="Pfam" id="PF13793">
    <property type="entry name" value="Pribosyltran_N"/>
    <property type="match status" value="1"/>
</dbReference>
<gene>
    <name evidence="4" type="ORF">PLOB_00029995</name>
</gene>
<comment type="caution">
    <text evidence="4">The sequence shown here is derived from an EMBL/GenBank/DDBJ whole genome shotgun (WGS) entry which is preliminary data.</text>
</comment>
<evidence type="ECO:0000313" key="4">
    <source>
        <dbReference type="EMBL" id="CAH3123465.1"/>
    </source>
</evidence>
<dbReference type="SMART" id="SM01400">
    <property type="entry name" value="Pribosyltran_N"/>
    <property type="match status" value="1"/>
</dbReference>
<proteinExistence type="inferred from homology"/>
<keyword evidence="5" id="KW-1185">Reference proteome</keyword>
<dbReference type="PANTHER" id="PTHR10210:SF45">
    <property type="entry name" value="RIBOSE-PHOSPHATE PYROPHOSPHOKINASE 3, CHLOROPLASTIC"/>
    <property type="match status" value="1"/>
</dbReference>
<dbReference type="PANTHER" id="PTHR10210">
    <property type="entry name" value="RIBOSE-PHOSPHATE DIPHOSPHOKINASE FAMILY MEMBER"/>
    <property type="match status" value="1"/>
</dbReference>
<dbReference type="Pfam" id="PF14572">
    <property type="entry name" value="Pribosyl_synth"/>
    <property type="match status" value="1"/>
</dbReference>
<sequence length="347" mass="38845">MADSGLSEKASYVPRPPAVLFYHKSMSQLAQSICERCSHALKSPIVTQKGLLQFQQSVELRSVSWQQFPDGWPNLFIENVKQDCAGRDVIFLGSFHYPEVVFEQLSILYKIPRLLARSFTAIVPYFPTGTMEREEVEGRVATAKTLAMLLSAIPLTARGPSQIMVFDIHALQERFYFTDNVIPRLETAIPLLLREITLLSQHNDISIAFPDDGAFKRFHAMFSSFPTITCTKLREGDKRIVRVKDGDPSGHHVIIVDDLVMTGGTLVQCAKALLSSGAVKISAYVTHAVFPKESWKLFTDCDVKFDKFYITDSIPHAAYIAQHPPFKILSLCDSISEALLGFDLLQS</sequence>
<dbReference type="SUPFAM" id="SSF53271">
    <property type="entry name" value="PRTase-like"/>
    <property type="match status" value="2"/>
</dbReference>
<feature type="domain" description="Ribose-phosphate pyrophosphokinase N-terminal" evidence="3">
    <location>
        <begin position="19"/>
        <end position="152"/>
    </location>
</feature>
<evidence type="ECO:0000259" key="3">
    <source>
        <dbReference type="Pfam" id="PF13793"/>
    </source>
</evidence>
<accession>A0ABN8NV74</accession>
<comment type="similarity">
    <text evidence="1">Belongs to the ribose-phosphate pyrophosphokinase family.</text>
</comment>
<evidence type="ECO:0000256" key="1">
    <source>
        <dbReference type="ARBA" id="ARBA00006478"/>
    </source>
</evidence>
<dbReference type="Gene3D" id="3.40.50.2020">
    <property type="match status" value="2"/>
</dbReference>
<organism evidence="4 5">
    <name type="scientific">Porites lobata</name>
    <dbReference type="NCBI Taxonomy" id="104759"/>
    <lineage>
        <taxon>Eukaryota</taxon>
        <taxon>Metazoa</taxon>
        <taxon>Cnidaria</taxon>
        <taxon>Anthozoa</taxon>
        <taxon>Hexacorallia</taxon>
        <taxon>Scleractinia</taxon>
        <taxon>Fungiina</taxon>
        <taxon>Poritidae</taxon>
        <taxon>Porites</taxon>
    </lineage>
</organism>
<dbReference type="InterPro" id="IPR029057">
    <property type="entry name" value="PRTase-like"/>
</dbReference>
<dbReference type="EMBL" id="CALNXK010000038">
    <property type="protein sequence ID" value="CAH3123465.1"/>
    <property type="molecule type" value="Genomic_DNA"/>
</dbReference>
<dbReference type="InterPro" id="IPR029099">
    <property type="entry name" value="Pribosyltran_N"/>
</dbReference>
<dbReference type="CDD" id="cd06223">
    <property type="entry name" value="PRTases_typeI"/>
    <property type="match status" value="1"/>
</dbReference>
<evidence type="ECO:0000256" key="2">
    <source>
        <dbReference type="ARBA" id="ARBA00022727"/>
    </source>
</evidence>
<evidence type="ECO:0000313" key="5">
    <source>
        <dbReference type="Proteomes" id="UP001159405"/>
    </source>
</evidence>
<dbReference type="Proteomes" id="UP001159405">
    <property type="component" value="Unassembled WGS sequence"/>
</dbReference>
<keyword evidence="2" id="KW-0545">Nucleotide biosynthesis</keyword>
<dbReference type="InterPro" id="IPR000836">
    <property type="entry name" value="PRTase_dom"/>
</dbReference>
<name>A0ABN8NV74_9CNID</name>
<reference evidence="4 5" key="1">
    <citation type="submission" date="2022-05" db="EMBL/GenBank/DDBJ databases">
        <authorList>
            <consortium name="Genoscope - CEA"/>
            <person name="William W."/>
        </authorList>
    </citation>
    <scope>NUCLEOTIDE SEQUENCE [LARGE SCALE GENOMIC DNA]</scope>
</reference>
<dbReference type="NCBIfam" id="TIGR01251">
    <property type="entry name" value="ribP_PPkin"/>
    <property type="match status" value="1"/>
</dbReference>